<sequence>MQLARLKLAIRVKQKLQLLASIWYEGLPGFRRKNIMIQTIQLLLIGLLFPILSVAYIVAPHSLLGQFIKKPFIKFISHSASYITFL</sequence>
<dbReference type="GO" id="GO:0034703">
    <property type="term" value="C:cation channel complex"/>
    <property type="evidence" value="ECO:0007669"/>
    <property type="project" value="TreeGrafter"/>
</dbReference>
<reference evidence="5" key="1">
    <citation type="submission" date="2020-11" db="EMBL/GenBank/DDBJ databases">
        <authorList>
            <person name="Tran Van P."/>
        </authorList>
    </citation>
    <scope>NUCLEOTIDE SEQUENCE</scope>
</reference>
<dbReference type="EMBL" id="OC966865">
    <property type="protein sequence ID" value="CAD7666109.1"/>
    <property type="molecule type" value="Genomic_DNA"/>
</dbReference>
<keyword evidence="1" id="KW-0813">Transport</keyword>
<evidence type="ECO:0000313" key="6">
    <source>
        <dbReference type="Proteomes" id="UP000728032"/>
    </source>
</evidence>
<keyword evidence="2" id="KW-0406">Ion transport</keyword>
<evidence type="ECO:0000256" key="2">
    <source>
        <dbReference type="ARBA" id="ARBA00023065"/>
    </source>
</evidence>
<keyword evidence="4" id="KW-0812">Transmembrane</keyword>
<feature type="non-terminal residue" evidence="5">
    <location>
        <position position="86"/>
    </location>
</feature>
<dbReference type="EMBL" id="CAJPVJ010052040">
    <property type="protein sequence ID" value="CAG2183234.1"/>
    <property type="molecule type" value="Genomic_DNA"/>
</dbReference>
<keyword evidence="4" id="KW-0472">Membrane</keyword>
<dbReference type="PANTHER" id="PTHR10117:SF54">
    <property type="entry name" value="TRANSIENT RECEPTOR POTENTIAL-GAMMA PROTEIN"/>
    <property type="match status" value="1"/>
</dbReference>
<dbReference type="AlphaFoldDB" id="A0A7R9MTE7"/>
<protein>
    <submittedName>
        <fullName evidence="5">Uncharacterized protein</fullName>
    </submittedName>
</protein>
<keyword evidence="6" id="KW-1185">Reference proteome</keyword>
<dbReference type="GO" id="GO:0015279">
    <property type="term" value="F:store-operated calcium channel activity"/>
    <property type="evidence" value="ECO:0007669"/>
    <property type="project" value="TreeGrafter"/>
</dbReference>
<dbReference type="PANTHER" id="PTHR10117">
    <property type="entry name" value="TRANSIENT RECEPTOR POTENTIAL CHANNEL"/>
    <property type="match status" value="1"/>
</dbReference>
<evidence type="ECO:0000313" key="5">
    <source>
        <dbReference type="EMBL" id="CAD7666109.1"/>
    </source>
</evidence>
<gene>
    <name evidence="5" type="ORF">ONB1V03_LOCUS22655</name>
</gene>
<evidence type="ECO:0000256" key="1">
    <source>
        <dbReference type="ARBA" id="ARBA00022448"/>
    </source>
</evidence>
<dbReference type="GO" id="GO:0051480">
    <property type="term" value="P:regulation of cytosolic calcium ion concentration"/>
    <property type="evidence" value="ECO:0007669"/>
    <property type="project" value="TreeGrafter"/>
</dbReference>
<dbReference type="GO" id="GO:0005886">
    <property type="term" value="C:plasma membrane"/>
    <property type="evidence" value="ECO:0007669"/>
    <property type="project" value="TreeGrafter"/>
</dbReference>
<dbReference type="OrthoDB" id="6483675at2759"/>
<proteinExistence type="predicted"/>
<dbReference type="GO" id="GO:0070679">
    <property type="term" value="F:inositol 1,4,5 trisphosphate binding"/>
    <property type="evidence" value="ECO:0007669"/>
    <property type="project" value="TreeGrafter"/>
</dbReference>
<keyword evidence="4" id="KW-1133">Transmembrane helix</keyword>
<keyword evidence="3" id="KW-0407">Ion channel</keyword>
<evidence type="ECO:0000256" key="3">
    <source>
        <dbReference type="ARBA" id="ARBA00023303"/>
    </source>
</evidence>
<name>A0A7R9MTE7_9ACAR</name>
<organism evidence="5">
    <name type="scientific">Oppiella nova</name>
    <dbReference type="NCBI Taxonomy" id="334625"/>
    <lineage>
        <taxon>Eukaryota</taxon>
        <taxon>Metazoa</taxon>
        <taxon>Ecdysozoa</taxon>
        <taxon>Arthropoda</taxon>
        <taxon>Chelicerata</taxon>
        <taxon>Arachnida</taxon>
        <taxon>Acari</taxon>
        <taxon>Acariformes</taxon>
        <taxon>Sarcoptiformes</taxon>
        <taxon>Oribatida</taxon>
        <taxon>Brachypylina</taxon>
        <taxon>Oppioidea</taxon>
        <taxon>Oppiidae</taxon>
        <taxon>Oppiella</taxon>
    </lineage>
</organism>
<feature type="transmembrane region" description="Helical" evidence="4">
    <location>
        <begin position="40"/>
        <end position="59"/>
    </location>
</feature>
<accession>A0A7R9MTE7</accession>
<dbReference type="Proteomes" id="UP000728032">
    <property type="component" value="Unassembled WGS sequence"/>
</dbReference>
<dbReference type="InterPro" id="IPR002153">
    <property type="entry name" value="TRPC_channel"/>
</dbReference>
<evidence type="ECO:0000256" key="4">
    <source>
        <dbReference type="SAM" id="Phobius"/>
    </source>
</evidence>